<gene>
    <name evidence="1" type="primary">AUGUSTUS-3.0.2_33269</name>
    <name evidence="1" type="ORF">TcasGA2_TC033269</name>
</gene>
<sequence>MRMSPSLKEERRVGIDRDTLCYDNGPTWCVEPRRTLVGFLLLLLLLLLLLHRTPSEKPPRSCFLLTDGYLDRAKLNTRLGAELGKVCRKGHLEISETITDFDRTKSTKQLKQQQKV</sequence>
<organism evidence="1 2">
    <name type="scientific">Tribolium castaneum</name>
    <name type="common">Red flour beetle</name>
    <dbReference type="NCBI Taxonomy" id="7070"/>
    <lineage>
        <taxon>Eukaryota</taxon>
        <taxon>Metazoa</taxon>
        <taxon>Ecdysozoa</taxon>
        <taxon>Arthropoda</taxon>
        <taxon>Hexapoda</taxon>
        <taxon>Insecta</taxon>
        <taxon>Pterygota</taxon>
        <taxon>Neoptera</taxon>
        <taxon>Endopterygota</taxon>
        <taxon>Coleoptera</taxon>
        <taxon>Polyphaga</taxon>
        <taxon>Cucujiformia</taxon>
        <taxon>Tenebrionidae</taxon>
        <taxon>Tenebrionidae incertae sedis</taxon>
        <taxon>Tribolium</taxon>
    </lineage>
</organism>
<accession>A0A139WHM9</accession>
<dbReference type="EMBL" id="KQ971343">
    <property type="protein sequence ID" value="KYB27473.1"/>
    <property type="molecule type" value="Genomic_DNA"/>
</dbReference>
<evidence type="ECO:0000313" key="1">
    <source>
        <dbReference type="EMBL" id="KYB27473.1"/>
    </source>
</evidence>
<reference evidence="1 2" key="2">
    <citation type="journal article" date="2010" name="Nucleic Acids Res.">
        <title>BeetleBase in 2010: revisions to provide comprehensive genomic information for Tribolium castaneum.</title>
        <authorList>
            <person name="Kim H.S."/>
            <person name="Murphy T."/>
            <person name="Xia J."/>
            <person name="Caragea D."/>
            <person name="Park Y."/>
            <person name="Beeman R.W."/>
            <person name="Lorenzen M.D."/>
            <person name="Butcher S."/>
            <person name="Manak J.R."/>
            <person name="Brown S.J."/>
        </authorList>
    </citation>
    <scope>GENOME REANNOTATION</scope>
    <source>
        <strain evidence="1 2">Georgia GA2</strain>
    </source>
</reference>
<keyword evidence="2" id="KW-1185">Reference proteome</keyword>
<name>A0A139WHM9_TRICA</name>
<dbReference type="AlphaFoldDB" id="A0A139WHM9"/>
<proteinExistence type="predicted"/>
<dbReference type="Proteomes" id="UP000007266">
    <property type="component" value="Linkage group 5"/>
</dbReference>
<evidence type="ECO:0000313" key="2">
    <source>
        <dbReference type="Proteomes" id="UP000007266"/>
    </source>
</evidence>
<protein>
    <submittedName>
        <fullName evidence="1">Uncharacterized protein</fullName>
    </submittedName>
</protein>
<reference evidence="1 2" key="1">
    <citation type="journal article" date="2008" name="Nature">
        <title>The genome of the model beetle and pest Tribolium castaneum.</title>
        <authorList>
            <consortium name="Tribolium Genome Sequencing Consortium"/>
            <person name="Richards S."/>
            <person name="Gibbs R.A."/>
            <person name="Weinstock G.M."/>
            <person name="Brown S.J."/>
            <person name="Denell R."/>
            <person name="Beeman R.W."/>
            <person name="Gibbs R."/>
            <person name="Beeman R.W."/>
            <person name="Brown S.J."/>
            <person name="Bucher G."/>
            <person name="Friedrich M."/>
            <person name="Grimmelikhuijzen C.J."/>
            <person name="Klingler M."/>
            <person name="Lorenzen M."/>
            <person name="Richards S."/>
            <person name="Roth S."/>
            <person name="Schroder R."/>
            <person name="Tautz D."/>
            <person name="Zdobnov E.M."/>
            <person name="Muzny D."/>
            <person name="Gibbs R.A."/>
            <person name="Weinstock G.M."/>
            <person name="Attaway T."/>
            <person name="Bell S."/>
            <person name="Buhay C.J."/>
            <person name="Chandrabose M.N."/>
            <person name="Chavez D."/>
            <person name="Clerk-Blankenburg K.P."/>
            <person name="Cree A."/>
            <person name="Dao M."/>
            <person name="Davis C."/>
            <person name="Chacko J."/>
            <person name="Dinh H."/>
            <person name="Dugan-Rocha S."/>
            <person name="Fowler G."/>
            <person name="Garner T.T."/>
            <person name="Garnes J."/>
            <person name="Gnirke A."/>
            <person name="Hawes A."/>
            <person name="Hernandez J."/>
            <person name="Hines S."/>
            <person name="Holder M."/>
            <person name="Hume J."/>
            <person name="Jhangiani S.N."/>
            <person name="Joshi V."/>
            <person name="Khan Z.M."/>
            <person name="Jackson L."/>
            <person name="Kovar C."/>
            <person name="Kowis A."/>
            <person name="Lee S."/>
            <person name="Lewis L.R."/>
            <person name="Margolis J."/>
            <person name="Morgan M."/>
            <person name="Nazareth L.V."/>
            <person name="Nguyen N."/>
            <person name="Okwuonu G."/>
            <person name="Parker D."/>
            <person name="Richards S."/>
            <person name="Ruiz S.J."/>
            <person name="Santibanez J."/>
            <person name="Savard J."/>
            <person name="Scherer S.E."/>
            <person name="Schneider B."/>
            <person name="Sodergren E."/>
            <person name="Tautz D."/>
            <person name="Vattahil S."/>
            <person name="Villasana D."/>
            <person name="White C.S."/>
            <person name="Wright R."/>
            <person name="Park Y."/>
            <person name="Beeman R.W."/>
            <person name="Lord J."/>
            <person name="Oppert B."/>
            <person name="Lorenzen M."/>
            <person name="Brown S."/>
            <person name="Wang L."/>
            <person name="Savard J."/>
            <person name="Tautz D."/>
            <person name="Richards S."/>
            <person name="Weinstock G."/>
            <person name="Gibbs R.A."/>
            <person name="Liu Y."/>
            <person name="Worley K."/>
            <person name="Weinstock G."/>
            <person name="Elsik C.G."/>
            <person name="Reese J.T."/>
            <person name="Elhaik E."/>
            <person name="Landan G."/>
            <person name="Graur D."/>
            <person name="Arensburger P."/>
            <person name="Atkinson P."/>
            <person name="Beeman R.W."/>
            <person name="Beidler J."/>
            <person name="Brown S.J."/>
            <person name="Demuth J.P."/>
            <person name="Drury D.W."/>
            <person name="Du Y.Z."/>
            <person name="Fujiwara H."/>
            <person name="Lorenzen M."/>
            <person name="Maselli V."/>
            <person name="Osanai M."/>
            <person name="Park Y."/>
            <person name="Robertson H.M."/>
            <person name="Tu Z."/>
            <person name="Wang J.J."/>
            <person name="Wang S."/>
            <person name="Richards S."/>
            <person name="Song H."/>
            <person name="Zhang L."/>
            <person name="Sodergren E."/>
            <person name="Werner D."/>
            <person name="Stanke M."/>
            <person name="Morgenstern B."/>
            <person name="Solovyev V."/>
            <person name="Kosarev P."/>
            <person name="Brown G."/>
            <person name="Chen H.C."/>
            <person name="Ermolaeva O."/>
            <person name="Hlavina W."/>
            <person name="Kapustin Y."/>
            <person name="Kiryutin B."/>
            <person name="Kitts P."/>
            <person name="Maglott D."/>
            <person name="Pruitt K."/>
            <person name="Sapojnikov V."/>
            <person name="Souvorov A."/>
            <person name="Mackey A.J."/>
            <person name="Waterhouse R.M."/>
            <person name="Wyder S."/>
            <person name="Zdobnov E.M."/>
            <person name="Zdobnov E.M."/>
            <person name="Wyder S."/>
            <person name="Kriventseva E.V."/>
            <person name="Kadowaki T."/>
            <person name="Bork P."/>
            <person name="Aranda M."/>
            <person name="Bao R."/>
            <person name="Beermann A."/>
            <person name="Berns N."/>
            <person name="Bolognesi R."/>
            <person name="Bonneton F."/>
            <person name="Bopp D."/>
            <person name="Brown S.J."/>
            <person name="Bucher G."/>
            <person name="Butts T."/>
            <person name="Chaumot A."/>
            <person name="Denell R.E."/>
            <person name="Ferrier D.E."/>
            <person name="Friedrich M."/>
            <person name="Gordon C.M."/>
            <person name="Jindra M."/>
            <person name="Klingler M."/>
            <person name="Lan Q."/>
            <person name="Lattorff H.M."/>
            <person name="Laudet V."/>
            <person name="von Levetsow C."/>
            <person name="Liu Z."/>
            <person name="Lutz R."/>
            <person name="Lynch J.A."/>
            <person name="da Fonseca R.N."/>
            <person name="Posnien N."/>
            <person name="Reuter R."/>
            <person name="Roth S."/>
            <person name="Savard J."/>
            <person name="Schinko J.B."/>
            <person name="Schmitt C."/>
            <person name="Schoppmeier M."/>
            <person name="Schroder R."/>
            <person name="Shippy T.D."/>
            <person name="Simonnet F."/>
            <person name="Marques-Souza H."/>
            <person name="Tautz D."/>
            <person name="Tomoyasu Y."/>
            <person name="Trauner J."/>
            <person name="Van der Zee M."/>
            <person name="Vervoort M."/>
            <person name="Wittkopp N."/>
            <person name="Wimmer E.A."/>
            <person name="Yang X."/>
            <person name="Jones A.K."/>
            <person name="Sattelle D.B."/>
            <person name="Ebert P.R."/>
            <person name="Nelson D."/>
            <person name="Scott J.G."/>
            <person name="Beeman R.W."/>
            <person name="Muthukrishnan S."/>
            <person name="Kramer K.J."/>
            <person name="Arakane Y."/>
            <person name="Beeman R.W."/>
            <person name="Zhu Q."/>
            <person name="Hogenkamp D."/>
            <person name="Dixit R."/>
            <person name="Oppert B."/>
            <person name="Jiang H."/>
            <person name="Zou Z."/>
            <person name="Marshall J."/>
            <person name="Elpidina E."/>
            <person name="Vinokurov K."/>
            <person name="Oppert C."/>
            <person name="Zou Z."/>
            <person name="Evans J."/>
            <person name="Lu Z."/>
            <person name="Zhao P."/>
            <person name="Sumathipala N."/>
            <person name="Altincicek B."/>
            <person name="Vilcinskas A."/>
            <person name="Williams M."/>
            <person name="Hultmark D."/>
            <person name="Hetru C."/>
            <person name="Jiang H."/>
            <person name="Grimmelikhuijzen C.J."/>
            <person name="Hauser F."/>
            <person name="Cazzamali G."/>
            <person name="Williamson M."/>
            <person name="Park Y."/>
            <person name="Li B."/>
            <person name="Tanaka Y."/>
            <person name="Predel R."/>
            <person name="Neupert S."/>
            <person name="Schachtner J."/>
            <person name="Verleyen P."/>
            <person name="Raible F."/>
            <person name="Bork P."/>
            <person name="Friedrich M."/>
            <person name="Walden K.K."/>
            <person name="Robertson H.M."/>
            <person name="Angeli S."/>
            <person name="Foret S."/>
            <person name="Bucher G."/>
            <person name="Schuetz S."/>
            <person name="Maleszka R."/>
            <person name="Wimmer E.A."/>
            <person name="Beeman R.W."/>
            <person name="Lorenzen M."/>
            <person name="Tomoyasu Y."/>
            <person name="Miller S.C."/>
            <person name="Grossmann D."/>
            <person name="Bucher G."/>
        </authorList>
    </citation>
    <scope>NUCLEOTIDE SEQUENCE [LARGE SCALE GENOMIC DNA]</scope>
    <source>
        <strain evidence="1 2">Georgia GA2</strain>
    </source>
</reference>
<dbReference type="InParanoid" id="A0A139WHM9"/>